<dbReference type="SUPFAM" id="SSF50615">
    <property type="entry name" value="N-terminal domain of alpha and beta subunits of F1 ATP synthase"/>
    <property type="match status" value="1"/>
</dbReference>
<dbReference type="InterPro" id="IPR036121">
    <property type="entry name" value="ATPase_F1/V1/A1_a/bsu_N_sf"/>
</dbReference>
<dbReference type="Gene3D" id="2.40.30.20">
    <property type="match status" value="1"/>
</dbReference>
<evidence type="ECO:0000256" key="4">
    <source>
        <dbReference type="ARBA" id="ARBA00022448"/>
    </source>
</evidence>
<keyword evidence="14" id="KW-1003">Cell membrane</keyword>
<dbReference type="NCBIfam" id="TIGR00962">
    <property type="entry name" value="atpA"/>
    <property type="match status" value="1"/>
</dbReference>
<dbReference type="SUPFAM" id="SSF52540">
    <property type="entry name" value="P-loop containing nucleoside triphosphate hydrolases"/>
    <property type="match status" value="1"/>
</dbReference>
<dbReference type="InterPro" id="IPR004100">
    <property type="entry name" value="ATPase_F1/V1/A1_a/bsu_N"/>
</dbReference>
<evidence type="ECO:0000256" key="7">
    <source>
        <dbReference type="ARBA" id="ARBA00022840"/>
    </source>
</evidence>
<evidence type="ECO:0000256" key="5">
    <source>
        <dbReference type="ARBA" id="ARBA00022741"/>
    </source>
</evidence>
<dbReference type="EC" id="7.1.2.2" evidence="14"/>
<accession>A0A518GCZ1</accession>
<comment type="similarity">
    <text evidence="3 14">Belongs to the ATPase alpha/beta chains family.</text>
</comment>
<organism evidence="18 19">
    <name type="scientific">Aureliella helgolandensis</name>
    <dbReference type="NCBI Taxonomy" id="2527968"/>
    <lineage>
        <taxon>Bacteria</taxon>
        <taxon>Pseudomonadati</taxon>
        <taxon>Planctomycetota</taxon>
        <taxon>Planctomycetia</taxon>
        <taxon>Pirellulales</taxon>
        <taxon>Pirellulaceae</taxon>
        <taxon>Aureliella</taxon>
    </lineage>
</organism>
<dbReference type="NCBIfam" id="NF009884">
    <property type="entry name" value="PRK13343.1"/>
    <property type="match status" value="1"/>
</dbReference>
<dbReference type="KEGG" id="ahel:Q31a_48120"/>
<keyword evidence="12 14" id="KW-0066">ATP synthesis</keyword>
<dbReference type="AlphaFoldDB" id="A0A518GCZ1"/>
<comment type="function">
    <text evidence="1 14">Produces ATP from ADP in the presence of a proton gradient across the membrane. The alpha chain is a regulatory subunit.</text>
</comment>
<evidence type="ECO:0000256" key="6">
    <source>
        <dbReference type="ARBA" id="ARBA00022781"/>
    </source>
</evidence>
<keyword evidence="7 14" id="KW-0067">ATP-binding</keyword>
<dbReference type="GO" id="GO:0043531">
    <property type="term" value="F:ADP binding"/>
    <property type="evidence" value="ECO:0007669"/>
    <property type="project" value="TreeGrafter"/>
</dbReference>
<feature type="domain" description="ATPase F1/V1/A1 complex alpha/beta subunit N-terminal" evidence="17">
    <location>
        <begin position="34"/>
        <end position="99"/>
    </location>
</feature>
<dbReference type="Gene3D" id="3.40.50.300">
    <property type="entry name" value="P-loop containing nucleotide triphosphate hydrolases"/>
    <property type="match status" value="1"/>
</dbReference>
<dbReference type="CDD" id="cd18116">
    <property type="entry name" value="ATP-synt_F1_alpha_N"/>
    <property type="match status" value="1"/>
</dbReference>
<evidence type="ECO:0000256" key="10">
    <source>
        <dbReference type="ARBA" id="ARBA00023136"/>
    </source>
</evidence>
<dbReference type="InterPro" id="IPR000793">
    <property type="entry name" value="ATP_synth_asu_C"/>
</dbReference>
<dbReference type="NCBIfam" id="TIGR03324">
    <property type="entry name" value="alt_F1F0_F1_al"/>
    <property type="match status" value="1"/>
</dbReference>
<evidence type="ECO:0000259" key="15">
    <source>
        <dbReference type="Pfam" id="PF00006"/>
    </source>
</evidence>
<dbReference type="InterPro" id="IPR017710">
    <property type="entry name" value="Alt_ATP_synth_F1_asu"/>
</dbReference>
<dbReference type="CDD" id="cd01132">
    <property type="entry name" value="F1-ATPase_alpha_CD"/>
    <property type="match status" value="1"/>
</dbReference>
<evidence type="ECO:0000256" key="12">
    <source>
        <dbReference type="ARBA" id="ARBA00023310"/>
    </source>
</evidence>
<keyword evidence="5 14" id="KW-0547">Nucleotide-binding</keyword>
<name>A0A518GCZ1_9BACT</name>
<keyword evidence="19" id="KW-1185">Reference proteome</keyword>
<evidence type="ECO:0000313" key="18">
    <source>
        <dbReference type="EMBL" id="QDV26438.1"/>
    </source>
</evidence>
<gene>
    <name evidence="18" type="primary">atpA_1</name>
    <name evidence="14" type="synonym">atpA</name>
    <name evidence="18" type="ORF">Q31a_48120</name>
</gene>
<evidence type="ECO:0000256" key="3">
    <source>
        <dbReference type="ARBA" id="ARBA00008936"/>
    </source>
</evidence>
<dbReference type="PROSITE" id="PS00152">
    <property type="entry name" value="ATPASE_ALPHA_BETA"/>
    <property type="match status" value="1"/>
</dbReference>
<comment type="subcellular location">
    <subcellularLocation>
        <location evidence="14">Cell membrane</location>
        <topology evidence="14">Peripheral membrane protein</topology>
    </subcellularLocation>
    <subcellularLocation>
        <location evidence="2">Membrane</location>
    </subcellularLocation>
</comment>
<evidence type="ECO:0000256" key="14">
    <source>
        <dbReference type="HAMAP-Rule" id="MF_01346"/>
    </source>
</evidence>
<dbReference type="InterPro" id="IPR020003">
    <property type="entry name" value="ATPase_a/bsu_AS"/>
</dbReference>
<dbReference type="InterPro" id="IPR000194">
    <property type="entry name" value="ATPase_F1/V1/A1_a/bsu_nucl-bd"/>
</dbReference>
<dbReference type="EMBL" id="CP036298">
    <property type="protein sequence ID" value="QDV26438.1"/>
    <property type="molecule type" value="Genomic_DNA"/>
</dbReference>
<protein>
    <recommendedName>
        <fullName evidence="14">ATP synthase subunit alpha</fullName>
        <ecNumber evidence="14">7.1.2.2</ecNumber>
    </recommendedName>
    <alternativeName>
        <fullName evidence="14">ATP synthase F1 sector subunit alpha</fullName>
    </alternativeName>
    <alternativeName>
        <fullName evidence="14">F-ATPase subunit alpha</fullName>
    </alternativeName>
</protein>
<comment type="catalytic activity">
    <reaction evidence="14">
        <text>ATP + H2O + 4 H(+)(in) = ADP + phosphate + 5 H(+)(out)</text>
        <dbReference type="Rhea" id="RHEA:57720"/>
        <dbReference type="ChEBI" id="CHEBI:15377"/>
        <dbReference type="ChEBI" id="CHEBI:15378"/>
        <dbReference type="ChEBI" id="CHEBI:30616"/>
        <dbReference type="ChEBI" id="CHEBI:43474"/>
        <dbReference type="ChEBI" id="CHEBI:456216"/>
        <dbReference type="EC" id="7.1.2.2"/>
    </reaction>
</comment>
<dbReference type="OrthoDB" id="9803053at2"/>
<dbReference type="Gene3D" id="1.20.150.20">
    <property type="entry name" value="ATP synthase alpha/beta chain, C-terminal domain"/>
    <property type="match status" value="1"/>
</dbReference>
<evidence type="ECO:0000256" key="2">
    <source>
        <dbReference type="ARBA" id="ARBA00004370"/>
    </source>
</evidence>
<evidence type="ECO:0000256" key="1">
    <source>
        <dbReference type="ARBA" id="ARBA00003784"/>
    </source>
</evidence>
<evidence type="ECO:0000259" key="17">
    <source>
        <dbReference type="Pfam" id="PF02874"/>
    </source>
</evidence>
<feature type="binding site" evidence="14">
    <location>
        <begin position="176"/>
        <end position="183"/>
    </location>
    <ligand>
        <name>ATP</name>
        <dbReference type="ChEBI" id="CHEBI:30616"/>
    </ligand>
</feature>
<dbReference type="CDD" id="cd18113">
    <property type="entry name" value="ATP-synt_F1_alpha_C"/>
    <property type="match status" value="1"/>
</dbReference>
<dbReference type="InterPro" id="IPR005294">
    <property type="entry name" value="ATP_synth_F1_asu"/>
</dbReference>
<sequence>MNDPDDFMQVTFEQAFERLDRGRKAYSPQLQPHEVGTLLSVSTGIAQVTGLPGVGYDEILTFSNGTLGIAFNVDADEIGVVLLGDYTTLTAGSEVRRTGRVMDVAVGDGLLGRVIDPLGRPLDGRAPVLFKERKPVERPAASIMDRAPVTVPLQTGLKVVDALIPIGRGQRELILGDRQTGKTAIAIDAILNQRNQDVVCVYCAIGQRASTVAKVLAALKDHGSMVYTVVVVAEGNDPPGVSYVAPYAATTIAEHFMEQGRDVLIVYDDLTHHARAYRELSLLLRRPPGREAFPGDIFYLHARLLERSTHLREELGGGSLTALPIIETEAQNISAYIPTNLISITDGQIYLSPSLFELGILPAVDVGKSVSRVGGKAQRAAYRAVAGDLKLAYAQFEELETFSKFGARVDESTRHLIEHGRRIRACLKQAENSPATVPAQVMVLLALTDGLFDQVPMEQMATAEAAVRAAGSSLSADIQDRLQTADALSGADRDAILDAARRALQPFQPLDKKFPPSSGATT</sequence>
<dbReference type="SUPFAM" id="SSF47917">
    <property type="entry name" value="C-terminal domain of alpha and beta subunits of F1 ATP synthase"/>
    <property type="match status" value="1"/>
</dbReference>
<reference evidence="18 19" key="1">
    <citation type="submission" date="2019-02" db="EMBL/GenBank/DDBJ databases">
        <title>Deep-cultivation of Planctomycetes and their phenomic and genomic characterization uncovers novel biology.</title>
        <authorList>
            <person name="Wiegand S."/>
            <person name="Jogler M."/>
            <person name="Boedeker C."/>
            <person name="Pinto D."/>
            <person name="Vollmers J."/>
            <person name="Rivas-Marin E."/>
            <person name="Kohn T."/>
            <person name="Peeters S.H."/>
            <person name="Heuer A."/>
            <person name="Rast P."/>
            <person name="Oberbeckmann S."/>
            <person name="Bunk B."/>
            <person name="Jeske O."/>
            <person name="Meyerdierks A."/>
            <person name="Storesund J.E."/>
            <person name="Kallscheuer N."/>
            <person name="Luecker S."/>
            <person name="Lage O.M."/>
            <person name="Pohl T."/>
            <person name="Merkel B.J."/>
            <person name="Hornburger P."/>
            <person name="Mueller R.-W."/>
            <person name="Bruemmer F."/>
            <person name="Labrenz M."/>
            <person name="Spormann A.M."/>
            <person name="Op den Camp H."/>
            <person name="Overmann J."/>
            <person name="Amann R."/>
            <person name="Jetten M.S.M."/>
            <person name="Mascher T."/>
            <person name="Medema M.H."/>
            <person name="Devos D.P."/>
            <person name="Kaster A.-K."/>
            <person name="Ovreas L."/>
            <person name="Rohde M."/>
            <person name="Galperin M.Y."/>
            <person name="Jogler C."/>
        </authorList>
    </citation>
    <scope>NUCLEOTIDE SEQUENCE [LARGE SCALE GENOMIC DNA]</scope>
    <source>
        <strain evidence="18 19">Q31a</strain>
    </source>
</reference>
<keyword evidence="6 14" id="KW-0375">Hydrogen ion transport</keyword>
<dbReference type="InterPro" id="IPR033732">
    <property type="entry name" value="ATP_synth_F1_a_nt-bd_dom"/>
</dbReference>
<keyword evidence="8 14" id="KW-1278">Translocase</keyword>
<dbReference type="Pfam" id="PF00306">
    <property type="entry name" value="ATP-synt_ab_C"/>
    <property type="match status" value="1"/>
</dbReference>
<evidence type="ECO:0000256" key="13">
    <source>
        <dbReference type="ARBA" id="ARBA00026013"/>
    </source>
</evidence>
<dbReference type="InterPro" id="IPR038376">
    <property type="entry name" value="ATP_synth_asu_C_sf"/>
</dbReference>
<evidence type="ECO:0000256" key="11">
    <source>
        <dbReference type="ARBA" id="ARBA00023196"/>
    </source>
</evidence>
<feature type="domain" description="ATPase F1/V1/A1 complex alpha/beta subunit nucleotide-binding" evidence="15">
    <location>
        <begin position="156"/>
        <end position="371"/>
    </location>
</feature>
<keyword evidence="4 14" id="KW-0813">Transport</keyword>
<dbReference type="PANTHER" id="PTHR48082:SF2">
    <property type="entry name" value="ATP SYNTHASE SUBUNIT ALPHA, MITOCHONDRIAL"/>
    <property type="match status" value="1"/>
</dbReference>
<evidence type="ECO:0000256" key="9">
    <source>
        <dbReference type="ARBA" id="ARBA00023065"/>
    </source>
</evidence>
<comment type="subunit">
    <text evidence="13">F-type ATPases have 2 components, CF(1) - the catalytic core - and CF(0) - the membrane proton channel. CF(1) has five subunits: alpha(3), beta(3), gamma(1), delta(1), epsilon(1). CF(0) has four main subunits: a(1), b(1), b'(1) and c(9-12).</text>
</comment>
<dbReference type="GO" id="GO:0046933">
    <property type="term" value="F:proton-transporting ATP synthase activity, rotational mechanism"/>
    <property type="evidence" value="ECO:0007669"/>
    <property type="project" value="UniProtKB-UniRule"/>
</dbReference>
<dbReference type="GO" id="GO:0005524">
    <property type="term" value="F:ATP binding"/>
    <property type="evidence" value="ECO:0007669"/>
    <property type="project" value="UniProtKB-UniRule"/>
</dbReference>
<keyword evidence="10 14" id="KW-0472">Membrane</keyword>
<dbReference type="PANTHER" id="PTHR48082">
    <property type="entry name" value="ATP SYNTHASE SUBUNIT ALPHA, MITOCHONDRIAL"/>
    <property type="match status" value="1"/>
</dbReference>
<evidence type="ECO:0000256" key="8">
    <source>
        <dbReference type="ARBA" id="ARBA00022967"/>
    </source>
</evidence>
<dbReference type="Pfam" id="PF02874">
    <property type="entry name" value="ATP-synt_ab_N"/>
    <property type="match status" value="1"/>
</dbReference>
<evidence type="ECO:0000313" key="19">
    <source>
        <dbReference type="Proteomes" id="UP000318017"/>
    </source>
</evidence>
<feature type="site" description="Required for activity" evidence="14">
    <location>
        <position position="369"/>
    </location>
</feature>
<dbReference type="InterPro" id="IPR023366">
    <property type="entry name" value="ATP_synth_asu-like_sf"/>
</dbReference>
<dbReference type="GO" id="GO:0005886">
    <property type="term" value="C:plasma membrane"/>
    <property type="evidence" value="ECO:0007669"/>
    <property type="project" value="UniProtKB-SubCell"/>
</dbReference>
<proteinExistence type="inferred from homology"/>
<dbReference type="Proteomes" id="UP000318017">
    <property type="component" value="Chromosome"/>
</dbReference>
<keyword evidence="9 14" id="KW-0406">Ion transport</keyword>
<evidence type="ECO:0000259" key="16">
    <source>
        <dbReference type="Pfam" id="PF00306"/>
    </source>
</evidence>
<dbReference type="Pfam" id="PF00006">
    <property type="entry name" value="ATP-synt_ab"/>
    <property type="match status" value="1"/>
</dbReference>
<dbReference type="InterPro" id="IPR027417">
    <property type="entry name" value="P-loop_NTPase"/>
</dbReference>
<dbReference type="GO" id="GO:0045259">
    <property type="term" value="C:proton-transporting ATP synthase complex"/>
    <property type="evidence" value="ECO:0007669"/>
    <property type="project" value="UniProtKB-KW"/>
</dbReference>
<dbReference type="FunFam" id="3.40.50.300:FF:000002">
    <property type="entry name" value="ATP synthase subunit alpha"/>
    <property type="match status" value="1"/>
</dbReference>
<keyword evidence="11 14" id="KW-0139">CF(1)</keyword>
<dbReference type="HAMAP" id="MF_01346">
    <property type="entry name" value="ATP_synth_alpha_bact"/>
    <property type="match status" value="1"/>
</dbReference>
<dbReference type="RefSeq" id="WP_145082576.1">
    <property type="nucleotide sequence ID" value="NZ_CP036298.1"/>
</dbReference>
<feature type="domain" description="ATP synthase alpha subunit C-terminal" evidence="16">
    <location>
        <begin position="378"/>
        <end position="501"/>
    </location>
</feature>